<dbReference type="EMBL" id="JAPZBO010000010">
    <property type="protein sequence ID" value="KAJ5299907.1"/>
    <property type="molecule type" value="Genomic_DNA"/>
</dbReference>
<keyword evidence="2" id="KW-1185">Reference proteome</keyword>
<comment type="caution">
    <text evidence="1">The sequence shown here is derived from an EMBL/GenBank/DDBJ whole genome shotgun (WGS) entry which is preliminary data.</text>
</comment>
<organism evidence="1 2">
    <name type="scientific">Penicillium atrosanguineum</name>
    <dbReference type="NCBI Taxonomy" id="1132637"/>
    <lineage>
        <taxon>Eukaryota</taxon>
        <taxon>Fungi</taxon>
        <taxon>Dikarya</taxon>
        <taxon>Ascomycota</taxon>
        <taxon>Pezizomycotina</taxon>
        <taxon>Eurotiomycetes</taxon>
        <taxon>Eurotiomycetidae</taxon>
        <taxon>Eurotiales</taxon>
        <taxon>Aspergillaceae</taxon>
        <taxon>Penicillium</taxon>
    </lineage>
</organism>
<evidence type="ECO:0000313" key="2">
    <source>
        <dbReference type="Proteomes" id="UP001147746"/>
    </source>
</evidence>
<evidence type="ECO:0000313" key="1">
    <source>
        <dbReference type="EMBL" id="KAJ5299907.1"/>
    </source>
</evidence>
<evidence type="ECO:0008006" key="3">
    <source>
        <dbReference type="Google" id="ProtNLM"/>
    </source>
</evidence>
<name>A0A9W9PMQ3_9EURO</name>
<reference evidence="1" key="1">
    <citation type="submission" date="2022-12" db="EMBL/GenBank/DDBJ databases">
        <authorList>
            <person name="Petersen C."/>
        </authorList>
    </citation>
    <scope>NUCLEOTIDE SEQUENCE</scope>
    <source>
        <strain evidence="1">IBT 21472</strain>
    </source>
</reference>
<reference evidence="1" key="2">
    <citation type="journal article" date="2023" name="IMA Fungus">
        <title>Comparative genomic study of the Penicillium genus elucidates a diverse pangenome and 15 lateral gene transfer events.</title>
        <authorList>
            <person name="Petersen C."/>
            <person name="Sorensen T."/>
            <person name="Nielsen M.R."/>
            <person name="Sondergaard T.E."/>
            <person name="Sorensen J.L."/>
            <person name="Fitzpatrick D.A."/>
            <person name="Frisvad J.C."/>
            <person name="Nielsen K.L."/>
        </authorList>
    </citation>
    <scope>NUCLEOTIDE SEQUENCE</scope>
    <source>
        <strain evidence="1">IBT 21472</strain>
    </source>
</reference>
<dbReference type="AlphaFoldDB" id="A0A9W9PMQ3"/>
<protein>
    <recommendedName>
        <fullName evidence="3">F-box domain-containing protein</fullName>
    </recommendedName>
</protein>
<gene>
    <name evidence="1" type="ORF">N7476_011464</name>
</gene>
<accession>A0A9W9PMQ3</accession>
<proteinExistence type="predicted"/>
<sequence length="273" mass="31784">MALSLPPEILDQIFSYLTSEWQEESQALAGLFNVQQFNWHVYASVCKQWQAFVERKNFTDIHLTPARLPEFCRIFGLSSHEPSSLSKYRRRLLKSLTFKVVLPEYDVETRARVENKTDRNQNSQIFTDGVKALWEVLSTWPESSQRPLSLRLCAQSPSDHLARHDSDAMLTRFQKRFETGDILGDRYENSFLELKEDLERPIKIIDEFITETIIYRQITPVAALHIISRLPRLKTVNLQINDPELNGDKEEKFRDRLRQGLSLKTLGCPTQST</sequence>
<dbReference type="Proteomes" id="UP001147746">
    <property type="component" value="Unassembled WGS sequence"/>
</dbReference>